<reference evidence="4" key="1">
    <citation type="journal article" date="2023" name="Mol. Phylogenet. Evol.">
        <title>Genome-scale phylogeny and comparative genomics of the fungal order Sordariales.</title>
        <authorList>
            <person name="Hensen N."/>
            <person name="Bonometti L."/>
            <person name="Westerberg I."/>
            <person name="Brannstrom I.O."/>
            <person name="Guillou S."/>
            <person name="Cros-Aarteil S."/>
            <person name="Calhoun S."/>
            <person name="Haridas S."/>
            <person name="Kuo A."/>
            <person name="Mondo S."/>
            <person name="Pangilinan J."/>
            <person name="Riley R."/>
            <person name="LaButti K."/>
            <person name="Andreopoulos B."/>
            <person name="Lipzen A."/>
            <person name="Chen C."/>
            <person name="Yan M."/>
            <person name="Daum C."/>
            <person name="Ng V."/>
            <person name="Clum A."/>
            <person name="Steindorff A."/>
            <person name="Ohm R.A."/>
            <person name="Martin F."/>
            <person name="Silar P."/>
            <person name="Natvig D.O."/>
            <person name="Lalanne C."/>
            <person name="Gautier V."/>
            <person name="Ament-Velasquez S.L."/>
            <person name="Kruys A."/>
            <person name="Hutchinson M.I."/>
            <person name="Powell A.J."/>
            <person name="Barry K."/>
            <person name="Miller A.N."/>
            <person name="Grigoriev I.V."/>
            <person name="Debuchy R."/>
            <person name="Gladieux P."/>
            <person name="Hiltunen Thoren M."/>
            <person name="Johannesson H."/>
        </authorList>
    </citation>
    <scope>NUCLEOTIDE SEQUENCE</scope>
    <source>
        <strain evidence="4">CBS 103.79</strain>
    </source>
</reference>
<feature type="region of interest" description="Disordered" evidence="2">
    <location>
        <begin position="28"/>
        <end position="113"/>
    </location>
</feature>
<keyword evidence="5" id="KW-1185">Reference proteome</keyword>
<dbReference type="Proteomes" id="UP001303889">
    <property type="component" value="Unassembled WGS sequence"/>
</dbReference>
<feature type="compositionally biased region" description="Gly residues" evidence="2">
    <location>
        <begin position="51"/>
        <end position="61"/>
    </location>
</feature>
<accession>A0AAN6MF21</accession>
<organism evidence="4 5">
    <name type="scientific">Staphylotrichum tortipilum</name>
    <dbReference type="NCBI Taxonomy" id="2831512"/>
    <lineage>
        <taxon>Eukaryota</taxon>
        <taxon>Fungi</taxon>
        <taxon>Dikarya</taxon>
        <taxon>Ascomycota</taxon>
        <taxon>Pezizomycotina</taxon>
        <taxon>Sordariomycetes</taxon>
        <taxon>Sordariomycetidae</taxon>
        <taxon>Sordariales</taxon>
        <taxon>Chaetomiaceae</taxon>
        <taxon>Staphylotrichum</taxon>
    </lineage>
</organism>
<name>A0AAN6MF21_9PEZI</name>
<dbReference type="GO" id="GO:0046983">
    <property type="term" value="F:protein dimerization activity"/>
    <property type="evidence" value="ECO:0007669"/>
    <property type="project" value="InterPro"/>
</dbReference>
<evidence type="ECO:0000313" key="5">
    <source>
        <dbReference type="Proteomes" id="UP001303889"/>
    </source>
</evidence>
<dbReference type="PROSITE" id="PS50888">
    <property type="entry name" value="BHLH"/>
    <property type="match status" value="1"/>
</dbReference>
<feature type="domain" description="BHLH" evidence="3">
    <location>
        <begin position="9"/>
        <end position="128"/>
    </location>
</feature>
<dbReference type="Pfam" id="PF00010">
    <property type="entry name" value="HLH"/>
    <property type="match status" value="1"/>
</dbReference>
<protein>
    <recommendedName>
        <fullName evidence="3">BHLH domain-containing protein</fullName>
    </recommendedName>
</protein>
<dbReference type="Gene3D" id="4.10.280.10">
    <property type="entry name" value="Helix-loop-helix DNA-binding domain"/>
    <property type="match status" value="1"/>
</dbReference>
<gene>
    <name evidence="4" type="ORF">C8A05DRAFT_18582</name>
</gene>
<feature type="coiled-coil region" evidence="1">
    <location>
        <begin position="118"/>
        <end position="145"/>
    </location>
</feature>
<reference evidence="4" key="2">
    <citation type="submission" date="2023-05" db="EMBL/GenBank/DDBJ databases">
        <authorList>
            <consortium name="Lawrence Berkeley National Laboratory"/>
            <person name="Steindorff A."/>
            <person name="Hensen N."/>
            <person name="Bonometti L."/>
            <person name="Westerberg I."/>
            <person name="Brannstrom I.O."/>
            <person name="Guillou S."/>
            <person name="Cros-Aarteil S."/>
            <person name="Calhoun S."/>
            <person name="Haridas S."/>
            <person name="Kuo A."/>
            <person name="Mondo S."/>
            <person name="Pangilinan J."/>
            <person name="Riley R."/>
            <person name="Labutti K."/>
            <person name="Andreopoulos B."/>
            <person name="Lipzen A."/>
            <person name="Chen C."/>
            <person name="Yanf M."/>
            <person name="Daum C."/>
            <person name="Ng V."/>
            <person name="Clum A."/>
            <person name="Ohm R."/>
            <person name="Martin F."/>
            <person name="Silar P."/>
            <person name="Natvig D."/>
            <person name="Lalanne C."/>
            <person name="Gautier V."/>
            <person name="Ament-Velasquez S.L."/>
            <person name="Kruys A."/>
            <person name="Hutchinson M.I."/>
            <person name="Powell A.J."/>
            <person name="Barry K."/>
            <person name="Miller A.N."/>
            <person name="Grigoriev I.V."/>
            <person name="Debuchy R."/>
            <person name="Gladieux P."/>
            <person name="Thoren M.H."/>
            <person name="Johannesson H."/>
        </authorList>
    </citation>
    <scope>NUCLEOTIDE SEQUENCE</scope>
    <source>
        <strain evidence="4">CBS 103.79</strain>
    </source>
</reference>
<feature type="compositionally biased region" description="Low complexity" evidence="2">
    <location>
        <begin position="37"/>
        <end position="50"/>
    </location>
</feature>
<dbReference type="SMART" id="SM00353">
    <property type="entry name" value="HLH"/>
    <property type="match status" value="1"/>
</dbReference>
<comment type="caution">
    <text evidence="4">The sequence shown here is derived from an EMBL/GenBank/DDBJ whole genome shotgun (WGS) entry which is preliminary data.</text>
</comment>
<dbReference type="InterPro" id="IPR036638">
    <property type="entry name" value="HLH_DNA-bd_sf"/>
</dbReference>
<keyword evidence="1" id="KW-0175">Coiled coil</keyword>
<dbReference type="SUPFAM" id="SSF47459">
    <property type="entry name" value="HLH, helix-loop-helix DNA-binding domain"/>
    <property type="match status" value="1"/>
</dbReference>
<sequence>KANATTTTTTRKRHNLVEQQYRQRLNSQFKQLLDILPGSPDSPGTSPTGVGNRGGGGGGGVKLPPILHHPHGHGQINGASQSQAHERDRPRAFDLNSGSGGGSSSGVEEKRVSKGEVLDRARVYIQALEREHKRLVAERRELDLRWEGAGAGRWRGREVRG</sequence>
<dbReference type="EMBL" id="MU855861">
    <property type="protein sequence ID" value="KAK3898903.1"/>
    <property type="molecule type" value="Genomic_DNA"/>
</dbReference>
<dbReference type="AlphaFoldDB" id="A0AAN6MF21"/>
<evidence type="ECO:0000313" key="4">
    <source>
        <dbReference type="EMBL" id="KAK3898903.1"/>
    </source>
</evidence>
<evidence type="ECO:0000256" key="1">
    <source>
        <dbReference type="SAM" id="Coils"/>
    </source>
</evidence>
<proteinExistence type="predicted"/>
<evidence type="ECO:0000256" key="2">
    <source>
        <dbReference type="SAM" id="MobiDB-lite"/>
    </source>
</evidence>
<feature type="non-terminal residue" evidence="4">
    <location>
        <position position="1"/>
    </location>
</feature>
<evidence type="ECO:0000259" key="3">
    <source>
        <dbReference type="PROSITE" id="PS50888"/>
    </source>
</evidence>
<dbReference type="InterPro" id="IPR011598">
    <property type="entry name" value="bHLH_dom"/>
</dbReference>